<protein>
    <submittedName>
        <fullName evidence="2">Uncharacterized protein</fullName>
    </submittedName>
</protein>
<keyword evidence="1" id="KW-0472">Membrane</keyword>
<gene>
    <name evidence="2" type="ORF">HPNQ4200_1163</name>
</gene>
<comment type="caution">
    <text evidence="2">The sequence shown here is derived from an EMBL/GenBank/DDBJ whole genome shotgun (WGS) entry which is preliminary data.</text>
</comment>
<proteinExistence type="predicted"/>
<dbReference type="AlphaFoldDB" id="I9YW89"/>
<name>I9YW89_HELPX</name>
<organism evidence="2 3">
    <name type="scientific">Helicobacter pylori NQ4200</name>
    <dbReference type="NCBI Taxonomy" id="992024"/>
    <lineage>
        <taxon>Bacteria</taxon>
        <taxon>Pseudomonadati</taxon>
        <taxon>Campylobacterota</taxon>
        <taxon>Epsilonproteobacteria</taxon>
        <taxon>Campylobacterales</taxon>
        <taxon>Helicobacteraceae</taxon>
        <taxon>Helicobacter</taxon>
    </lineage>
</organism>
<accession>I9YW89</accession>
<dbReference type="Proteomes" id="UP000003358">
    <property type="component" value="Unassembled WGS sequence"/>
</dbReference>
<keyword evidence="1" id="KW-0812">Transmembrane</keyword>
<reference evidence="2 3" key="1">
    <citation type="journal article" date="2013" name="Pathog. Dis.">
        <title>Genome sequences of 65 Helicobacter pylori strains isolated from asymptomatic individuals and patients with gastric cancer, peptic ulcer disease, or gastritis.</title>
        <authorList>
            <person name="Blanchard T.G."/>
            <person name="Czinn S.J."/>
            <person name="Correa P."/>
            <person name="Nakazawa T."/>
            <person name="Keelan M."/>
            <person name="Morningstar L."/>
            <person name="Santana-Cruz I."/>
            <person name="Maroo A."/>
            <person name="McCracken C."/>
            <person name="Shefchek K."/>
            <person name="Daugherty S."/>
            <person name="Song Y."/>
            <person name="Fraser C.M."/>
            <person name="Fricke W.F."/>
        </authorList>
    </citation>
    <scope>NUCLEOTIDE SEQUENCE [LARGE SCALE GENOMIC DNA]</scope>
    <source>
        <strain evidence="2 3">NQ4200</strain>
    </source>
</reference>
<evidence type="ECO:0000256" key="1">
    <source>
        <dbReference type="SAM" id="Phobius"/>
    </source>
</evidence>
<dbReference type="PATRIC" id="fig|992024.3.peg.1116"/>
<sequence length="39" mass="4737">MVFIKNNMILCGLYRFMGAYAFYGLSYMLYNRRLFVKID</sequence>
<evidence type="ECO:0000313" key="3">
    <source>
        <dbReference type="Proteomes" id="UP000003358"/>
    </source>
</evidence>
<keyword evidence="1" id="KW-1133">Transmembrane helix</keyword>
<feature type="transmembrane region" description="Helical" evidence="1">
    <location>
        <begin position="12"/>
        <end position="30"/>
    </location>
</feature>
<evidence type="ECO:0000313" key="2">
    <source>
        <dbReference type="EMBL" id="EJB27943.1"/>
    </source>
</evidence>
<dbReference type="EMBL" id="AKNS01000009">
    <property type="protein sequence ID" value="EJB27943.1"/>
    <property type="molecule type" value="Genomic_DNA"/>
</dbReference>